<protein>
    <submittedName>
        <fullName evidence="3">Pentatricopeptide repeat-containing protein</fullName>
    </submittedName>
</protein>
<dbReference type="Pfam" id="PF01535">
    <property type="entry name" value="PPR"/>
    <property type="match status" value="2"/>
</dbReference>
<dbReference type="PROSITE" id="PS51375">
    <property type="entry name" value="PPR"/>
    <property type="match status" value="2"/>
</dbReference>
<name>A0AAW2RCC7_SESRA</name>
<proteinExistence type="predicted"/>
<reference evidence="3" key="2">
    <citation type="journal article" date="2024" name="Plant">
        <title>Genomic evolution and insights into agronomic trait innovations of Sesamum species.</title>
        <authorList>
            <person name="Miao H."/>
            <person name="Wang L."/>
            <person name="Qu L."/>
            <person name="Liu H."/>
            <person name="Sun Y."/>
            <person name="Le M."/>
            <person name="Wang Q."/>
            <person name="Wei S."/>
            <person name="Zheng Y."/>
            <person name="Lin W."/>
            <person name="Duan Y."/>
            <person name="Cao H."/>
            <person name="Xiong S."/>
            <person name="Wang X."/>
            <person name="Wei L."/>
            <person name="Li C."/>
            <person name="Ma Q."/>
            <person name="Ju M."/>
            <person name="Zhao R."/>
            <person name="Li G."/>
            <person name="Mu C."/>
            <person name="Tian Q."/>
            <person name="Mei H."/>
            <person name="Zhang T."/>
            <person name="Gao T."/>
            <person name="Zhang H."/>
        </authorList>
    </citation>
    <scope>NUCLEOTIDE SEQUENCE</scope>
    <source>
        <strain evidence="3">G02</strain>
    </source>
</reference>
<dbReference type="InterPro" id="IPR002885">
    <property type="entry name" value="PPR_rpt"/>
</dbReference>
<organism evidence="3">
    <name type="scientific">Sesamum radiatum</name>
    <name type="common">Black benniseed</name>
    <dbReference type="NCBI Taxonomy" id="300843"/>
    <lineage>
        <taxon>Eukaryota</taxon>
        <taxon>Viridiplantae</taxon>
        <taxon>Streptophyta</taxon>
        <taxon>Embryophyta</taxon>
        <taxon>Tracheophyta</taxon>
        <taxon>Spermatophyta</taxon>
        <taxon>Magnoliopsida</taxon>
        <taxon>eudicotyledons</taxon>
        <taxon>Gunneridae</taxon>
        <taxon>Pentapetalae</taxon>
        <taxon>asterids</taxon>
        <taxon>lamiids</taxon>
        <taxon>Lamiales</taxon>
        <taxon>Pedaliaceae</taxon>
        <taxon>Sesamum</taxon>
    </lineage>
</organism>
<evidence type="ECO:0000313" key="3">
    <source>
        <dbReference type="EMBL" id="KAL0377291.1"/>
    </source>
</evidence>
<dbReference type="InterPro" id="IPR046960">
    <property type="entry name" value="PPR_At4g14850-like_plant"/>
</dbReference>
<keyword evidence="1" id="KW-0677">Repeat</keyword>
<feature type="repeat" description="PPR" evidence="2">
    <location>
        <begin position="102"/>
        <end position="136"/>
    </location>
</feature>
<reference evidence="3" key="1">
    <citation type="submission" date="2020-06" db="EMBL/GenBank/DDBJ databases">
        <authorList>
            <person name="Li T."/>
            <person name="Hu X."/>
            <person name="Zhang T."/>
            <person name="Song X."/>
            <person name="Zhang H."/>
            <person name="Dai N."/>
            <person name="Sheng W."/>
            <person name="Hou X."/>
            <person name="Wei L."/>
        </authorList>
    </citation>
    <scope>NUCLEOTIDE SEQUENCE</scope>
    <source>
        <strain evidence="3">G02</strain>
        <tissue evidence="3">Leaf</tissue>
    </source>
</reference>
<feature type="repeat" description="PPR" evidence="2">
    <location>
        <begin position="203"/>
        <end position="237"/>
    </location>
</feature>
<dbReference type="PANTHER" id="PTHR47926">
    <property type="entry name" value="PENTATRICOPEPTIDE REPEAT-CONTAINING PROTEIN"/>
    <property type="match status" value="1"/>
</dbReference>
<dbReference type="GO" id="GO:0009451">
    <property type="term" value="P:RNA modification"/>
    <property type="evidence" value="ECO:0007669"/>
    <property type="project" value="InterPro"/>
</dbReference>
<comment type="caution">
    <text evidence="3">The sequence shown here is derived from an EMBL/GenBank/DDBJ whole genome shotgun (WGS) entry which is preliminary data.</text>
</comment>
<dbReference type="PANTHER" id="PTHR47926:SF393">
    <property type="entry name" value="REPEAT-CONTAINING PROTEIN, PUTATIVE-RELATED"/>
    <property type="match status" value="1"/>
</dbReference>
<evidence type="ECO:0000256" key="1">
    <source>
        <dbReference type="ARBA" id="ARBA00022737"/>
    </source>
</evidence>
<dbReference type="GO" id="GO:0003723">
    <property type="term" value="F:RNA binding"/>
    <property type="evidence" value="ECO:0007669"/>
    <property type="project" value="InterPro"/>
</dbReference>
<gene>
    <name evidence="3" type="ORF">Sradi_3034600</name>
</gene>
<dbReference type="NCBIfam" id="TIGR00756">
    <property type="entry name" value="PPR"/>
    <property type="match status" value="1"/>
</dbReference>
<dbReference type="EMBL" id="JACGWJ010000013">
    <property type="protein sequence ID" value="KAL0377291.1"/>
    <property type="molecule type" value="Genomic_DNA"/>
</dbReference>
<dbReference type="Gene3D" id="1.25.40.10">
    <property type="entry name" value="Tetratricopeptide repeat domain"/>
    <property type="match status" value="2"/>
</dbReference>
<dbReference type="InterPro" id="IPR011990">
    <property type="entry name" value="TPR-like_helical_dom_sf"/>
</dbReference>
<dbReference type="FunFam" id="1.25.40.10:FF:000470">
    <property type="entry name" value="Pentatricopeptide repeat-containing protein At5g66520"/>
    <property type="match status" value="1"/>
</dbReference>
<evidence type="ECO:0000256" key="2">
    <source>
        <dbReference type="PROSITE-ProRule" id="PRU00708"/>
    </source>
</evidence>
<accession>A0AAW2RCC7</accession>
<sequence length="299" mass="32994">MLPSVTFLAKFSPAHRRTITASAIHLTPWQPSSPQAEHASLSMMADKCKSMDQLKQIHAQMIVTSRIHDTFAASRLLNFCALSASGDLNYALKLLEHTPMPNLFMWNTVIIAQASSSSPFEGLLLYADMRRRGVVPGKHTFPFVLKACSNMKSVRCCEQVHAHVFKFGLDSDLHVVSGLVRGYSVSGGIGDARRVFDELGNRNLSIWTTMICGCAQNDSAEEAIRLFDGMIADGFEPNEVILCSVLSACAQSACLVLGEQIHEYIEEKGMELDVILGTALVNMLLRTDHWLKQNSAFMD</sequence>
<dbReference type="AlphaFoldDB" id="A0AAW2RCC7"/>